<gene>
    <name evidence="4" type="ORF">GCM10007301_08130</name>
</gene>
<name>A0A917BLQ3_9HYPH</name>
<dbReference type="RefSeq" id="WP_188575624.1">
    <property type="nucleotide sequence ID" value="NZ_BMCT01000001.1"/>
</dbReference>
<dbReference type="InterPro" id="IPR023577">
    <property type="entry name" value="CYTH_domain"/>
</dbReference>
<dbReference type="AlphaFoldDB" id="A0A917BLQ3"/>
<evidence type="ECO:0000313" key="4">
    <source>
        <dbReference type="EMBL" id="GGF51103.1"/>
    </source>
</evidence>
<accession>A0A917BLQ3</accession>
<evidence type="ECO:0000256" key="1">
    <source>
        <dbReference type="PIRSR" id="PIRSR016487-1"/>
    </source>
</evidence>
<feature type="domain" description="CYTH" evidence="3">
    <location>
        <begin position="2"/>
        <end position="148"/>
    </location>
</feature>
<evidence type="ECO:0000313" key="5">
    <source>
        <dbReference type="Proteomes" id="UP000606044"/>
    </source>
</evidence>
<dbReference type="PIRSF" id="PIRSF016487">
    <property type="entry name" value="CYTH_UCP016487"/>
    <property type="match status" value="1"/>
</dbReference>
<feature type="region of interest" description="Disordered" evidence="2">
    <location>
        <begin position="129"/>
        <end position="157"/>
    </location>
</feature>
<proteinExistence type="predicted"/>
<dbReference type="Pfam" id="PF01928">
    <property type="entry name" value="CYTH"/>
    <property type="match status" value="1"/>
</dbReference>
<dbReference type="EMBL" id="BMCT01000001">
    <property type="protein sequence ID" value="GGF51103.1"/>
    <property type="molecule type" value="Genomic_DNA"/>
</dbReference>
<dbReference type="PROSITE" id="PS51707">
    <property type="entry name" value="CYTH"/>
    <property type="match status" value="1"/>
</dbReference>
<dbReference type="InterPro" id="IPR012042">
    <property type="entry name" value="NeuTTM/CthTTM-like"/>
</dbReference>
<keyword evidence="5" id="KW-1185">Reference proteome</keyword>
<dbReference type="Gene3D" id="2.40.320.10">
    <property type="entry name" value="Hypothetical Protein Pfu-838710-001"/>
    <property type="match status" value="1"/>
</dbReference>
<dbReference type="SUPFAM" id="SSF55154">
    <property type="entry name" value="CYTH-like phosphatases"/>
    <property type="match status" value="1"/>
</dbReference>
<evidence type="ECO:0000259" key="3">
    <source>
        <dbReference type="PROSITE" id="PS51707"/>
    </source>
</evidence>
<dbReference type="Proteomes" id="UP000606044">
    <property type="component" value="Unassembled WGS sequence"/>
</dbReference>
<comment type="caution">
    <text evidence="4">The sequence shown here is derived from an EMBL/GenBank/DDBJ whole genome shotgun (WGS) entry which is preliminary data.</text>
</comment>
<dbReference type="SMART" id="SM01118">
    <property type="entry name" value="CYTH"/>
    <property type="match status" value="1"/>
</dbReference>
<dbReference type="PANTHER" id="PTHR40114:SF1">
    <property type="entry name" value="SLR0698 PROTEIN"/>
    <property type="match status" value="1"/>
</dbReference>
<dbReference type="CDD" id="cd07891">
    <property type="entry name" value="CYTH-like_CthTTM-like_1"/>
    <property type="match status" value="1"/>
</dbReference>
<reference evidence="4" key="1">
    <citation type="journal article" date="2014" name="Int. J. Syst. Evol. Microbiol.">
        <title>Complete genome sequence of Corynebacterium casei LMG S-19264T (=DSM 44701T), isolated from a smear-ripened cheese.</title>
        <authorList>
            <consortium name="US DOE Joint Genome Institute (JGI-PGF)"/>
            <person name="Walter F."/>
            <person name="Albersmeier A."/>
            <person name="Kalinowski J."/>
            <person name="Ruckert C."/>
        </authorList>
    </citation>
    <scope>NUCLEOTIDE SEQUENCE</scope>
    <source>
        <strain evidence="4">CCM 7897</strain>
    </source>
</reference>
<dbReference type="PANTHER" id="PTHR40114">
    <property type="entry name" value="SLR0698 PROTEIN"/>
    <property type="match status" value="1"/>
</dbReference>
<organism evidence="4 5">
    <name type="scientific">Azorhizobium oxalatiphilum</name>
    <dbReference type="NCBI Taxonomy" id="980631"/>
    <lineage>
        <taxon>Bacteria</taxon>
        <taxon>Pseudomonadati</taxon>
        <taxon>Pseudomonadota</taxon>
        <taxon>Alphaproteobacteria</taxon>
        <taxon>Hyphomicrobiales</taxon>
        <taxon>Xanthobacteraceae</taxon>
        <taxon>Azorhizobium</taxon>
    </lineage>
</organism>
<reference evidence="4" key="2">
    <citation type="submission" date="2020-09" db="EMBL/GenBank/DDBJ databases">
        <authorList>
            <person name="Sun Q."/>
            <person name="Sedlacek I."/>
        </authorList>
    </citation>
    <scope>NUCLEOTIDE SEQUENCE</scope>
    <source>
        <strain evidence="4">CCM 7897</strain>
    </source>
</reference>
<dbReference type="InterPro" id="IPR033469">
    <property type="entry name" value="CYTH-like_dom_sf"/>
</dbReference>
<protein>
    <submittedName>
        <fullName evidence="4">CYTH domain-containing protein</fullName>
    </submittedName>
</protein>
<sequence length="157" mass="17307">MAVEVERKFLVTSDDWRANATGASFRQGYIDTSDETTVRVRIAGDAAFLTIKGPSEGMSRAEFEYPIPLSDAQDMLRDLCRRPLIEKTRYDVSFGGKLWSVDVFGAENSGLIMAEVELDHPAESVPLPPWVGEEVTEDPRYRNSALSLSPAPGTQAP</sequence>
<feature type="active site" description="Proton acceptor" evidence="1">
    <location>
        <position position="29"/>
    </location>
</feature>
<evidence type="ECO:0000256" key="2">
    <source>
        <dbReference type="SAM" id="MobiDB-lite"/>
    </source>
</evidence>